<protein>
    <submittedName>
        <fullName evidence="1">4-hydroxy-tetrahydrodipicolinate synthase</fullName>
    </submittedName>
</protein>
<evidence type="ECO:0000313" key="1">
    <source>
        <dbReference type="EMBL" id="OXA38026.1"/>
    </source>
</evidence>
<comment type="caution">
    <text evidence="1">The sequence shown here is derived from an EMBL/GenBank/DDBJ whole genome shotgun (WGS) entry which is preliminary data.</text>
</comment>
<reference evidence="1 2" key="1">
    <citation type="submission" date="2015-12" db="EMBL/GenBank/DDBJ databases">
        <title>The genome of Folsomia candida.</title>
        <authorList>
            <person name="Faddeeva A."/>
            <person name="Derks M.F."/>
            <person name="Anvar Y."/>
            <person name="Smit S."/>
            <person name="Van Straalen N."/>
            <person name="Roelofs D."/>
        </authorList>
    </citation>
    <scope>NUCLEOTIDE SEQUENCE [LARGE SCALE GENOMIC DNA]</scope>
    <source>
        <strain evidence="1 2">VU population</strain>
        <tissue evidence="1">Whole body</tissue>
    </source>
</reference>
<evidence type="ECO:0000313" key="2">
    <source>
        <dbReference type="Proteomes" id="UP000198287"/>
    </source>
</evidence>
<gene>
    <name evidence="1" type="ORF">Fcan01_27174</name>
</gene>
<dbReference type="Proteomes" id="UP000198287">
    <property type="component" value="Unassembled WGS sequence"/>
</dbReference>
<accession>A0A226D160</accession>
<organism evidence="1 2">
    <name type="scientific">Folsomia candida</name>
    <name type="common">Springtail</name>
    <dbReference type="NCBI Taxonomy" id="158441"/>
    <lineage>
        <taxon>Eukaryota</taxon>
        <taxon>Metazoa</taxon>
        <taxon>Ecdysozoa</taxon>
        <taxon>Arthropoda</taxon>
        <taxon>Hexapoda</taxon>
        <taxon>Collembola</taxon>
        <taxon>Entomobryomorpha</taxon>
        <taxon>Isotomoidea</taxon>
        <taxon>Isotomidae</taxon>
        <taxon>Proisotominae</taxon>
        <taxon>Folsomia</taxon>
    </lineage>
</organism>
<keyword evidence="2" id="KW-1185">Reference proteome</keyword>
<sequence>MWEQEQQQRCLLSPNELDLDDMERLNFHGEELIKKQIAATQQNTSRRLLRAISLVQAGGAAAVKARLVIVNVELAAPAISSLLSPLELYFSPIRFLNCCRNLITVGIKINEKKCSMHEQTGIYGKSRKLFISIRSTNLSPIQIKQSFAKGADEKSLLLLFITSPPRETNYCHFRTNPRFIELPSPASHHPRRSASDVGVDSILSETEQEMNANLDLCALHTHASHPAEEPRRSGGHSQKGSEQTLVRVWHVMRIE</sequence>
<dbReference type="EMBL" id="LNIX01000049">
    <property type="protein sequence ID" value="OXA38026.1"/>
    <property type="molecule type" value="Genomic_DNA"/>
</dbReference>
<name>A0A226D160_FOLCA</name>
<proteinExistence type="predicted"/>
<dbReference type="AlphaFoldDB" id="A0A226D160"/>